<feature type="domain" description="DUF3444" evidence="2">
    <location>
        <begin position="107"/>
        <end position="150"/>
    </location>
</feature>
<keyword evidence="4" id="KW-1185">Reference proteome</keyword>
<dbReference type="PANTHER" id="PTHR44137">
    <property type="entry name" value="BNAC03G44070D PROTEIN"/>
    <property type="match status" value="1"/>
</dbReference>
<dbReference type="AlphaFoldDB" id="A0AAV0ZZU3"/>
<reference evidence="3 4" key="1">
    <citation type="submission" date="2023-01" db="EMBL/GenBank/DDBJ databases">
        <authorList>
            <person name="Kreplak J."/>
        </authorList>
    </citation>
    <scope>NUCLEOTIDE SEQUENCE [LARGE SCALE GENOMIC DNA]</scope>
</reference>
<dbReference type="Proteomes" id="UP001157006">
    <property type="component" value="Chromosome 3"/>
</dbReference>
<dbReference type="EMBL" id="OX451738">
    <property type="protein sequence ID" value="CAI8603259.1"/>
    <property type="molecule type" value="Genomic_DNA"/>
</dbReference>
<feature type="region of interest" description="Disordered" evidence="1">
    <location>
        <begin position="1"/>
        <end position="47"/>
    </location>
</feature>
<sequence>MEAEKASKKGMNSTDVSGSLKNSFDAGKVSAARNSRRNGIRGMSQPKMRNILMEKAQKEICKKLHGGRRVLESLMSGSVKPGPKEIVDSETNNNYITADSEEPLSVSMSVPDPDFHDFDANRIEDTFGENQVRAAYDDEDGMACYYAFIQCDIKESIPSEDNLAEL</sequence>
<dbReference type="PANTHER" id="PTHR44137:SF51">
    <property type="entry name" value="MOLECULAR CHAPERONE HSP40_DNAJ FAMILY PROTEIN"/>
    <property type="match status" value="1"/>
</dbReference>
<evidence type="ECO:0000313" key="4">
    <source>
        <dbReference type="Proteomes" id="UP001157006"/>
    </source>
</evidence>
<organism evidence="3 4">
    <name type="scientific">Vicia faba</name>
    <name type="common">Broad bean</name>
    <name type="synonym">Faba vulgaris</name>
    <dbReference type="NCBI Taxonomy" id="3906"/>
    <lineage>
        <taxon>Eukaryota</taxon>
        <taxon>Viridiplantae</taxon>
        <taxon>Streptophyta</taxon>
        <taxon>Embryophyta</taxon>
        <taxon>Tracheophyta</taxon>
        <taxon>Spermatophyta</taxon>
        <taxon>Magnoliopsida</taxon>
        <taxon>eudicotyledons</taxon>
        <taxon>Gunneridae</taxon>
        <taxon>Pentapetalae</taxon>
        <taxon>rosids</taxon>
        <taxon>fabids</taxon>
        <taxon>Fabales</taxon>
        <taxon>Fabaceae</taxon>
        <taxon>Papilionoideae</taxon>
        <taxon>50 kb inversion clade</taxon>
        <taxon>NPAAA clade</taxon>
        <taxon>Hologalegina</taxon>
        <taxon>IRL clade</taxon>
        <taxon>Fabeae</taxon>
        <taxon>Vicia</taxon>
    </lineage>
</organism>
<accession>A0AAV0ZZU3</accession>
<feature type="compositionally biased region" description="Polar residues" evidence="1">
    <location>
        <begin position="10"/>
        <end position="22"/>
    </location>
</feature>
<protein>
    <recommendedName>
        <fullName evidence="2">DUF3444 domain-containing protein</fullName>
    </recommendedName>
</protein>
<gene>
    <name evidence="3" type="ORF">VFH_III078520</name>
</gene>
<feature type="region of interest" description="Disordered" evidence="1">
    <location>
        <begin position="75"/>
        <end position="94"/>
    </location>
</feature>
<dbReference type="InterPro" id="IPR024593">
    <property type="entry name" value="DUF3444"/>
</dbReference>
<proteinExistence type="predicted"/>
<dbReference type="Pfam" id="PF11926">
    <property type="entry name" value="DUF3444"/>
    <property type="match status" value="1"/>
</dbReference>
<evidence type="ECO:0000313" key="3">
    <source>
        <dbReference type="EMBL" id="CAI8603259.1"/>
    </source>
</evidence>
<name>A0AAV0ZZU3_VICFA</name>
<evidence type="ECO:0000256" key="1">
    <source>
        <dbReference type="SAM" id="MobiDB-lite"/>
    </source>
</evidence>
<evidence type="ECO:0000259" key="2">
    <source>
        <dbReference type="Pfam" id="PF11926"/>
    </source>
</evidence>